<sequence length="204" mass="21474">METGNITALADTDSMGTVSMYLAMGWIMAGFMVIIVGSTAAPMVMGLPTLLPLLGGWSSAMSAVVWLIAGPLVGAVHGHFLPLFGVGAVAICSTALFTTIFVRLLGMLAVLPVIAVLMFLGVPASNGAMSIYMEPEMFRVLHEVLPTPAAVESVRSILYFDADTVGTHLTTFAVWGVISLVVVILIDRSRPRRPDAALPVGTEN</sequence>
<comment type="caution">
    <text evidence="2">The sequence shown here is derived from an EMBL/GenBank/DDBJ whole genome shotgun (WGS) entry which is preliminary data.</text>
</comment>
<dbReference type="RefSeq" id="WP_157116648.1">
    <property type="nucleotide sequence ID" value="NZ_JAAXOT010000018.1"/>
</dbReference>
<keyword evidence="1" id="KW-0812">Transmembrane</keyword>
<dbReference type="Proteomes" id="UP000570678">
    <property type="component" value="Unassembled WGS sequence"/>
</dbReference>
<evidence type="ECO:0000313" key="3">
    <source>
        <dbReference type="Proteomes" id="UP000570678"/>
    </source>
</evidence>
<reference evidence="2 3" key="1">
    <citation type="submission" date="2020-04" db="EMBL/GenBank/DDBJ databases">
        <title>MicrobeNet Type strains.</title>
        <authorList>
            <person name="Nicholson A.C."/>
        </authorList>
    </citation>
    <scope>NUCLEOTIDE SEQUENCE [LARGE SCALE GENOMIC DNA]</scope>
    <source>
        <strain evidence="2 3">JCM 3332</strain>
    </source>
</reference>
<keyword evidence="1" id="KW-0472">Membrane</keyword>
<name>A0A846YL81_9NOCA</name>
<feature type="transmembrane region" description="Helical" evidence="1">
    <location>
        <begin position="80"/>
        <end position="102"/>
    </location>
</feature>
<evidence type="ECO:0008006" key="4">
    <source>
        <dbReference type="Google" id="ProtNLM"/>
    </source>
</evidence>
<feature type="transmembrane region" description="Helical" evidence="1">
    <location>
        <begin position="109"/>
        <end position="133"/>
    </location>
</feature>
<organism evidence="2 3">
    <name type="scientific">Nocardia flavorosea</name>
    <dbReference type="NCBI Taxonomy" id="53429"/>
    <lineage>
        <taxon>Bacteria</taxon>
        <taxon>Bacillati</taxon>
        <taxon>Actinomycetota</taxon>
        <taxon>Actinomycetes</taxon>
        <taxon>Mycobacteriales</taxon>
        <taxon>Nocardiaceae</taxon>
        <taxon>Nocardia</taxon>
    </lineage>
</organism>
<feature type="transmembrane region" description="Helical" evidence="1">
    <location>
        <begin position="165"/>
        <end position="186"/>
    </location>
</feature>
<dbReference type="EMBL" id="JAAXOT010000018">
    <property type="protein sequence ID" value="NKY59887.1"/>
    <property type="molecule type" value="Genomic_DNA"/>
</dbReference>
<gene>
    <name evidence="2" type="ORF">HGA15_27820</name>
</gene>
<feature type="transmembrane region" description="Helical" evidence="1">
    <location>
        <begin position="53"/>
        <end position="74"/>
    </location>
</feature>
<dbReference type="AlphaFoldDB" id="A0A846YL81"/>
<keyword evidence="3" id="KW-1185">Reference proteome</keyword>
<accession>A0A846YL81</accession>
<feature type="transmembrane region" description="Helical" evidence="1">
    <location>
        <begin position="20"/>
        <end position="41"/>
    </location>
</feature>
<keyword evidence="1" id="KW-1133">Transmembrane helix</keyword>
<evidence type="ECO:0000256" key="1">
    <source>
        <dbReference type="SAM" id="Phobius"/>
    </source>
</evidence>
<protein>
    <recommendedName>
        <fullName evidence="4">ABC-2 type transport system permease protein</fullName>
    </recommendedName>
</protein>
<proteinExistence type="predicted"/>
<evidence type="ECO:0000313" key="2">
    <source>
        <dbReference type="EMBL" id="NKY59887.1"/>
    </source>
</evidence>